<sequence>MPAEPNTRTSPADERHGHLAISVWSTDDADEMGAYWSRNRDHLAPTQPGRAATFWTVGGQRFRVEASADEVAAGRLMPLLVREDGDIVGDVILSNMIRGAFCSGSLGYNVDGARLRRGIATWAVGAAVDISFADLNLHRLQAGTLLDNVASQGVLRRCGFERIGVARDYLAIAGEWRDHVLWQRVDPAVVPPTA</sequence>
<dbReference type="GO" id="GO:0008999">
    <property type="term" value="F:protein-N-terminal-alanine acetyltransferase activity"/>
    <property type="evidence" value="ECO:0007669"/>
    <property type="project" value="TreeGrafter"/>
</dbReference>
<gene>
    <name evidence="5" type="ORF">JF887_08960</name>
</gene>
<dbReference type="GO" id="GO:0005737">
    <property type="term" value="C:cytoplasm"/>
    <property type="evidence" value="ECO:0007669"/>
    <property type="project" value="TreeGrafter"/>
</dbReference>
<protein>
    <submittedName>
        <fullName evidence="5">GNAT family N-acetyltransferase</fullName>
    </submittedName>
</protein>
<name>A0A934KFH6_9BACT</name>
<reference evidence="5 6" key="1">
    <citation type="submission" date="2020-10" db="EMBL/GenBank/DDBJ databases">
        <title>Ca. Dormibacterota MAGs.</title>
        <authorList>
            <person name="Montgomery K."/>
        </authorList>
    </citation>
    <scope>NUCLEOTIDE SEQUENCE [LARGE SCALE GENOMIC DNA]</scope>
    <source>
        <strain evidence="5">Mitchell_Peninsula_5</strain>
    </source>
</reference>
<organism evidence="5 6">
    <name type="scientific">Candidatus Amunia macphersoniae</name>
    <dbReference type="NCBI Taxonomy" id="3127014"/>
    <lineage>
        <taxon>Bacteria</taxon>
        <taxon>Bacillati</taxon>
        <taxon>Candidatus Dormiibacterota</taxon>
        <taxon>Candidatus Dormibacteria</taxon>
        <taxon>Candidatus Aeolococcales</taxon>
        <taxon>Candidatus Aeolococcaceae</taxon>
        <taxon>Candidatus Amunia</taxon>
    </lineage>
</organism>
<keyword evidence="2" id="KW-0012">Acyltransferase</keyword>
<dbReference type="SUPFAM" id="SSF55729">
    <property type="entry name" value="Acyl-CoA N-acyltransferases (Nat)"/>
    <property type="match status" value="1"/>
</dbReference>
<dbReference type="InterPro" id="IPR000182">
    <property type="entry name" value="GNAT_dom"/>
</dbReference>
<evidence type="ECO:0000313" key="5">
    <source>
        <dbReference type="EMBL" id="MBJ7609539.1"/>
    </source>
</evidence>
<comment type="similarity">
    <text evidence="3">Belongs to the acetyltransferase family. RimJ subfamily.</text>
</comment>
<dbReference type="PANTHER" id="PTHR43792">
    <property type="entry name" value="GNAT FAMILY, PUTATIVE (AFU_ORTHOLOGUE AFUA_3G00765)-RELATED-RELATED"/>
    <property type="match status" value="1"/>
</dbReference>
<dbReference type="InterPro" id="IPR016181">
    <property type="entry name" value="Acyl_CoA_acyltransferase"/>
</dbReference>
<dbReference type="Pfam" id="PF13302">
    <property type="entry name" value="Acetyltransf_3"/>
    <property type="match status" value="1"/>
</dbReference>
<dbReference type="InterPro" id="IPR051531">
    <property type="entry name" value="N-acetyltransferase"/>
</dbReference>
<dbReference type="PANTHER" id="PTHR43792:SF8">
    <property type="entry name" value="[RIBOSOMAL PROTEIN US5]-ALANINE N-ACETYLTRANSFERASE"/>
    <property type="match status" value="1"/>
</dbReference>
<dbReference type="PROSITE" id="PS51186">
    <property type="entry name" value="GNAT"/>
    <property type="match status" value="1"/>
</dbReference>
<keyword evidence="1" id="KW-0808">Transferase</keyword>
<dbReference type="AlphaFoldDB" id="A0A934KFH6"/>
<accession>A0A934KFH6</accession>
<dbReference type="EMBL" id="JAEKNN010000046">
    <property type="protein sequence ID" value="MBJ7609539.1"/>
    <property type="molecule type" value="Genomic_DNA"/>
</dbReference>
<evidence type="ECO:0000256" key="2">
    <source>
        <dbReference type="ARBA" id="ARBA00023315"/>
    </source>
</evidence>
<dbReference type="Gene3D" id="3.40.630.30">
    <property type="match status" value="1"/>
</dbReference>
<proteinExistence type="inferred from homology"/>
<evidence type="ECO:0000259" key="4">
    <source>
        <dbReference type="PROSITE" id="PS51186"/>
    </source>
</evidence>
<dbReference type="Proteomes" id="UP000614410">
    <property type="component" value="Unassembled WGS sequence"/>
</dbReference>
<comment type="caution">
    <text evidence="5">The sequence shown here is derived from an EMBL/GenBank/DDBJ whole genome shotgun (WGS) entry which is preliminary data.</text>
</comment>
<evidence type="ECO:0000256" key="3">
    <source>
        <dbReference type="ARBA" id="ARBA00038502"/>
    </source>
</evidence>
<evidence type="ECO:0000256" key="1">
    <source>
        <dbReference type="ARBA" id="ARBA00022679"/>
    </source>
</evidence>
<evidence type="ECO:0000313" key="6">
    <source>
        <dbReference type="Proteomes" id="UP000614410"/>
    </source>
</evidence>
<feature type="domain" description="N-acetyltransferase" evidence="4">
    <location>
        <begin position="33"/>
        <end position="187"/>
    </location>
</feature>